<dbReference type="Proteomes" id="UP000292957">
    <property type="component" value="Unassembled WGS sequence"/>
</dbReference>
<evidence type="ECO:0000313" key="1">
    <source>
        <dbReference type="EMBL" id="TBU34607.1"/>
    </source>
</evidence>
<accession>A0A4Q9N3Q2</accession>
<dbReference type="AlphaFoldDB" id="A0A4Q9N3Q2"/>
<organism evidence="1">
    <name type="scientific">Dichomitus squalens</name>
    <dbReference type="NCBI Taxonomy" id="114155"/>
    <lineage>
        <taxon>Eukaryota</taxon>
        <taxon>Fungi</taxon>
        <taxon>Dikarya</taxon>
        <taxon>Basidiomycota</taxon>
        <taxon>Agaricomycotina</taxon>
        <taxon>Agaricomycetes</taxon>
        <taxon>Polyporales</taxon>
        <taxon>Polyporaceae</taxon>
        <taxon>Dichomitus</taxon>
    </lineage>
</organism>
<name>A0A4Q9N3Q2_9APHY</name>
<proteinExistence type="predicted"/>
<sequence length="152" mass="16295">MSSFGSENSNLSTTCSIRGPPTRHILISAIHVSGQEKDNADPSTREHQQLRTRIQSTRFLSAVYVVLTEAPPGVLTVSDAHDGTGDPRVGVHADLRSLRGGDERETVGVLKIGIFAPDFGQTGKSTVCQTTAHVIRSKTAGPHADHSRRKTS</sequence>
<gene>
    <name evidence="1" type="ORF">BD311DRAFT_288157</name>
</gene>
<protein>
    <submittedName>
        <fullName evidence="1">Uncharacterized protein</fullName>
    </submittedName>
</protein>
<dbReference type="EMBL" id="ML143388">
    <property type="protein sequence ID" value="TBU34607.1"/>
    <property type="molecule type" value="Genomic_DNA"/>
</dbReference>
<reference evidence="1" key="1">
    <citation type="submission" date="2019-01" db="EMBL/GenBank/DDBJ databases">
        <title>Draft genome sequences of three monokaryotic isolates of the white-rot basidiomycete fungus Dichomitus squalens.</title>
        <authorList>
            <consortium name="DOE Joint Genome Institute"/>
            <person name="Lopez S.C."/>
            <person name="Andreopoulos B."/>
            <person name="Pangilinan J."/>
            <person name="Lipzen A."/>
            <person name="Riley R."/>
            <person name="Ahrendt S."/>
            <person name="Ng V."/>
            <person name="Barry K."/>
            <person name="Daum C."/>
            <person name="Grigoriev I.V."/>
            <person name="Hilden K.S."/>
            <person name="Makela M.R."/>
            <person name="de Vries R.P."/>
        </authorList>
    </citation>
    <scope>NUCLEOTIDE SEQUENCE [LARGE SCALE GENOMIC DNA]</scope>
    <source>
        <strain evidence="1">OM18370.1</strain>
    </source>
</reference>